<feature type="compositionally biased region" description="Basic residues" evidence="1">
    <location>
        <begin position="161"/>
        <end position="170"/>
    </location>
</feature>
<feature type="transmembrane region" description="Helical" evidence="2">
    <location>
        <begin position="107"/>
        <end position="127"/>
    </location>
</feature>
<name>A0ABP3L9L2_9ACTN</name>
<evidence type="ECO:0000256" key="2">
    <source>
        <dbReference type="SAM" id="Phobius"/>
    </source>
</evidence>
<keyword evidence="2" id="KW-0812">Transmembrane</keyword>
<keyword evidence="2" id="KW-0472">Membrane</keyword>
<keyword evidence="2" id="KW-1133">Transmembrane helix</keyword>
<protein>
    <submittedName>
        <fullName evidence="3">Membrane protein</fullName>
    </submittedName>
</protein>
<keyword evidence="4" id="KW-1185">Reference proteome</keyword>
<dbReference type="EMBL" id="BAAAHB010000161">
    <property type="protein sequence ID" value="GAA0496159.1"/>
    <property type="molecule type" value="Genomic_DNA"/>
</dbReference>
<sequence>MSDEHEAAGPQPEPIRFFGTTWVDHDGGYALRRVGAGLGALVAAAVGAFALRFGYEGLAVAKVGTVVNMLVVIAFAVCSSLAFRRTWEGFANRPDPAADPSAEKSMQSIRMIGFIGSLVAYALRTLTEAPGEKMRRREYEEAVARYQRRRTTRTGNPAAKAKAKGKRKNR</sequence>
<feature type="transmembrane region" description="Helical" evidence="2">
    <location>
        <begin position="34"/>
        <end position="54"/>
    </location>
</feature>
<evidence type="ECO:0000256" key="1">
    <source>
        <dbReference type="SAM" id="MobiDB-lite"/>
    </source>
</evidence>
<evidence type="ECO:0000313" key="3">
    <source>
        <dbReference type="EMBL" id="GAA0496159.1"/>
    </source>
</evidence>
<organism evidence="3 4">
    <name type="scientific">Streptomyces stramineus</name>
    <dbReference type="NCBI Taxonomy" id="173861"/>
    <lineage>
        <taxon>Bacteria</taxon>
        <taxon>Bacillati</taxon>
        <taxon>Actinomycetota</taxon>
        <taxon>Actinomycetes</taxon>
        <taxon>Kitasatosporales</taxon>
        <taxon>Streptomycetaceae</taxon>
        <taxon>Streptomyces</taxon>
    </lineage>
</organism>
<dbReference type="RefSeq" id="WP_344097867.1">
    <property type="nucleotide sequence ID" value="NZ_BAAAHB010000161.1"/>
</dbReference>
<feature type="transmembrane region" description="Helical" evidence="2">
    <location>
        <begin position="66"/>
        <end position="87"/>
    </location>
</feature>
<comment type="caution">
    <text evidence="3">The sequence shown here is derived from an EMBL/GenBank/DDBJ whole genome shotgun (WGS) entry which is preliminary data.</text>
</comment>
<dbReference type="Proteomes" id="UP001499895">
    <property type="component" value="Unassembled WGS sequence"/>
</dbReference>
<proteinExistence type="predicted"/>
<reference evidence="4" key="1">
    <citation type="journal article" date="2019" name="Int. J. Syst. Evol. Microbiol.">
        <title>The Global Catalogue of Microorganisms (GCM) 10K type strain sequencing project: providing services to taxonomists for standard genome sequencing and annotation.</title>
        <authorList>
            <consortium name="The Broad Institute Genomics Platform"/>
            <consortium name="The Broad Institute Genome Sequencing Center for Infectious Disease"/>
            <person name="Wu L."/>
            <person name="Ma J."/>
        </authorList>
    </citation>
    <scope>NUCLEOTIDE SEQUENCE [LARGE SCALE GENOMIC DNA]</scope>
    <source>
        <strain evidence="4">JCM 10649</strain>
    </source>
</reference>
<gene>
    <name evidence="3" type="ORF">GCM10009544_64900</name>
</gene>
<feature type="region of interest" description="Disordered" evidence="1">
    <location>
        <begin position="137"/>
        <end position="170"/>
    </location>
</feature>
<evidence type="ECO:0000313" key="4">
    <source>
        <dbReference type="Proteomes" id="UP001499895"/>
    </source>
</evidence>
<accession>A0ABP3L9L2</accession>